<feature type="transmembrane region" description="Helical" evidence="2">
    <location>
        <begin position="36"/>
        <end position="62"/>
    </location>
</feature>
<evidence type="ECO:0000256" key="2">
    <source>
        <dbReference type="SAM" id="Phobius"/>
    </source>
</evidence>
<feature type="transmembrane region" description="Helical" evidence="2">
    <location>
        <begin position="143"/>
        <end position="163"/>
    </location>
</feature>
<organism evidence="3">
    <name type="scientific">Blautia glucerasea</name>
    <dbReference type="NCBI Taxonomy" id="536633"/>
    <lineage>
        <taxon>Bacteria</taxon>
        <taxon>Bacillati</taxon>
        <taxon>Bacillota</taxon>
        <taxon>Clostridia</taxon>
        <taxon>Lachnospirales</taxon>
        <taxon>Lachnospiraceae</taxon>
        <taxon>Blautia</taxon>
    </lineage>
</organism>
<keyword evidence="2" id="KW-0472">Membrane</keyword>
<keyword evidence="2" id="KW-1133">Transmembrane helix</keyword>
<reference evidence="3" key="1">
    <citation type="submission" date="2019-11" db="EMBL/GenBank/DDBJ databases">
        <authorList>
            <person name="Feng L."/>
        </authorList>
    </citation>
    <scope>NUCLEOTIDE SEQUENCE</scope>
    <source>
        <strain evidence="3">BgluceraseaLFYP119</strain>
    </source>
</reference>
<dbReference type="AlphaFoldDB" id="A0A6N2T2W5"/>
<dbReference type="EMBL" id="CACRST010000011">
    <property type="protein sequence ID" value="VYS98801.1"/>
    <property type="molecule type" value="Genomic_DNA"/>
</dbReference>
<feature type="compositionally biased region" description="Polar residues" evidence="1">
    <location>
        <begin position="221"/>
        <end position="242"/>
    </location>
</feature>
<feature type="transmembrane region" description="Helical" evidence="2">
    <location>
        <begin position="106"/>
        <end position="131"/>
    </location>
</feature>
<evidence type="ECO:0000256" key="1">
    <source>
        <dbReference type="SAM" id="MobiDB-lite"/>
    </source>
</evidence>
<protein>
    <recommendedName>
        <fullName evidence="4">TM2 domain protein</fullName>
    </recommendedName>
</protein>
<evidence type="ECO:0008006" key="4">
    <source>
        <dbReference type="Google" id="ProtNLM"/>
    </source>
</evidence>
<feature type="region of interest" description="Disordered" evidence="1">
    <location>
        <begin position="197"/>
        <end position="242"/>
    </location>
</feature>
<sequence>MTKQKKGFLVFICSLIPGAGELYMGFKKQGLSIMLLFWGCIAFAGVSGISFIVMFLPILWAYSFFNVHNLKALSEEDFYSVEDTYVLHMDQFIDNTDHYIRKYKKLLAVLLIIFGVSILWNNLMGLILWILPDAIARFLSNVFYKLPSIIIALVIIAAGLHILKDKKSELDSESSSEATAKKEEHYWEPYRPYHQAETEIHTPPAPDMEKAETPVAEKPETQNTEYSSQAEDPSQSDPENRQ</sequence>
<accession>A0A6N2T2W5</accession>
<proteinExistence type="predicted"/>
<dbReference type="RefSeq" id="WP_156353700.1">
    <property type="nucleotide sequence ID" value="NZ_CACRST010000011.1"/>
</dbReference>
<gene>
    <name evidence="3" type="ORF">BGLFYP119_01373</name>
</gene>
<feature type="compositionally biased region" description="Basic and acidic residues" evidence="1">
    <location>
        <begin position="207"/>
        <end position="220"/>
    </location>
</feature>
<keyword evidence="2" id="KW-0812">Transmembrane</keyword>
<evidence type="ECO:0000313" key="3">
    <source>
        <dbReference type="EMBL" id="VYS98801.1"/>
    </source>
</evidence>
<name>A0A6N2T2W5_9FIRM</name>